<keyword evidence="1" id="KW-1133">Transmembrane helix</keyword>
<keyword evidence="3" id="KW-1185">Reference proteome</keyword>
<keyword evidence="1" id="KW-0472">Membrane</keyword>
<reference evidence="2" key="1">
    <citation type="submission" date="2015-06" db="EMBL/GenBank/DDBJ databases">
        <authorList>
            <person name="Nguyen H."/>
        </authorList>
    </citation>
    <scope>NUCLEOTIDE SEQUENCE</scope>
    <source>
        <strain evidence="2">DAOM 180753</strain>
    </source>
</reference>
<evidence type="ECO:0000313" key="2">
    <source>
        <dbReference type="EMBL" id="KAJ9481241.1"/>
    </source>
</evidence>
<dbReference type="AlphaFoldDB" id="A0AAI9X274"/>
<organism evidence="2 3">
    <name type="scientific">Penicillium thymicola</name>
    <dbReference type="NCBI Taxonomy" id="293382"/>
    <lineage>
        <taxon>Eukaryota</taxon>
        <taxon>Fungi</taxon>
        <taxon>Dikarya</taxon>
        <taxon>Ascomycota</taxon>
        <taxon>Pezizomycotina</taxon>
        <taxon>Eurotiomycetes</taxon>
        <taxon>Eurotiomycetidae</taxon>
        <taxon>Eurotiales</taxon>
        <taxon>Aspergillaceae</taxon>
        <taxon>Penicillium</taxon>
    </lineage>
</organism>
<dbReference type="Proteomes" id="UP001227192">
    <property type="component" value="Unassembled WGS sequence"/>
</dbReference>
<sequence>MPVTTSLLSPVPLFLFSFLNCKSGIRICRFSRGFIFAFFFPCLCSISRFLGAFITDSPSRYYVILLYIVILNGGKGVSLGESFT</sequence>
<feature type="transmembrane region" description="Helical" evidence="1">
    <location>
        <begin position="34"/>
        <end position="54"/>
    </location>
</feature>
<accession>A0AAI9X274</accession>
<comment type="caution">
    <text evidence="2">The sequence shown here is derived from an EMBL/GenBank/DDBJ whole genome shotgun (WGS) entry which is preliminary data.</text>
</comment>
<proteinExistence type="predicted"/>
<protein>
    <submittedName>
        <fullName evidence="2">Uncharacterized protein</fullName>
    </submittedName>
</protein>
<evidence type="ECO:0000313" key="3">
    <source>
        <dbReference type="Proteomes" id="UP001227192"/>
    </source>
</evidence>
<keyword evidence="1" id="KW-0812">Transmembrane</keyword>
<feature type="transmembrane region" description="Helical" evidence="1">
    <location>
        <begin position="61"/>
        <end position="80"/>
    </location>
</feature>
<reference evidence="2" key="2">
    <citation type="journal article" date="2016" name="Fungal Biol.">
        <title>Ochratoxin A production by Penicillium thymicola.</title>
        <authorList>
            <person name="Nguyen H.D.T."/>
            <person name="McMullin D.R."/>
            <person name="Ponomareva E."/>
            <person name="Riley R."/>
            <person name="Pomraning K.R."/>
            <person name="Baker S.E."/>
            <person name="Seifert K.A."/>
        </authorList>
    </citation>
    <scope>NUCLEOTIDE SEQUENCE</scope>
    <source>
        <strain evidence="2">DAOM 180753</strain>
    </source>
</reference>
<name>A0AAI9X274_PENTH</name>
<gene>
    <name evidence="2" type="ORF">VN97_g12252</name>
</gene>
<evidence type="ECO:0000256" key="1">
    <source>
        <dbReference type="SAM" id="Phobius"/>
    </source>
</evidence>
<dbReference type="EMBL" id="LACB01000851">
    <property type="protein sequence ID" value="KAJ9481241.1"/>
    <property type="molecule type" value="Genomic_DNA"/>
</dbReference>